<name>A0A1B7XB86_9BACT</name>
<feature type="transmembrane region" description="Helical" evidence="8">
    <location>
        <begin position="221"/>
        <end position="247"/>
    </location>
</feature>
<dbReference type="InterPro" id="IPR042094">
    <property type="entry name" value="T2SS_GspF_sf"/>
</dbReference>
<dbReference type="FunFam" id="1.20.81.30:FF:000001">
    <property type="entry name" value="Type II secretion system protein F"/>
    <property type="match status" value="2"/>
</dbReference>
<dbReference type="Pfam" id="PF00482">
    <property type="entry name" value="T2SSF"/>
    <property type="match status" value="2"/>
</dbReference>
<feature type="transmembrane region" description="Helical" evidence="8">
    <location>
        <begin position="179"/>
        <end position="201"/>
    </location>
</feature>
<dbReference type="Gene3D" id="1.20.81.30">
    <property type="entry name" value="Type II secretion system (T2SS), domain F"/>
    <property type="match status" value="2"/>
</dbReference>
<comment type="similarity">
    <text evidence="2">Belongs to the GSP F family.</text>
</comment>
<accession>A0A1B7XB86</accession>
<keyword evidence="4" id="KW-0997">Cell inner membrane</keyword>
<dbReference type="RefSeq" id="WP_066856109.1">
    <property type="nucleotide sequence ID" value="NZ_JXMS01000020.1"/>
</dbReference>
<dbReference type="PANTHER" id="PTHR30012:SF0">
    <property type="entry name" value="TYPE II SECRETION SYSTEM PROTEIN F-RELATED"/>
    <property type="match status" value="1"/>
</dbReference>
<keyword evidence="3" id="KW-1003">Cell membrane</keyword>
<keyword evidence="11" id="KW-1185">Reference proteome</keyword>
<feature type="domain" description="Type II secretion system protein GspF" evidence="9">
    <location>
        <begin position="283"/>
        <end position="404"/>
    </location>
</feature>
<dbReference type="STRING" id="1560234.SP90_11355"/>
<organism evidence="10 11">
    <name type="scientific">Halodesulfovibrio spirochaetisodalis</name>
    <dbReference type="NCBI Taxonomy" id="1560234"/>
    <lineage>
        <taxon>Bacteria</taxon>
        <taxon>Pseudomonadati</taxon>
        <taxon>Thermodesulfobacteriota</taxon>
        <taxon>Desulfovibrionia</taxon>
        <taxon>Desulfovibrionales</taxon>
        <taxon>Desulfovibrionaceae</taxon>
        <taxon>Halodesulfovibrio</taxon>
    </lineage>
</organism>
<evidence type="ECO:0000256" key="1">
    <source>
        <dbReference type="ARBA" id="ARBA00004429"/>
    </source>
</evidence>
<gene>
    <name evidence="10" type="ORF">SP90_11355</name>
</gene>
<evidence type="ECO:0000313" key="11">
    <source>
        <dbReference type="Proteomes" id="UP000091979"/>
    </source>
</evidence>
<evidence type="ECO:0000313" key="10">
    <source>
        <dbReference type="EMBL" id="OBQ46596.1"/>
    </source>
</evidence>
<comment type="caution">
    <text evidence="10">The sequence shown here is derived from an EMBL/GenBank/DDBJ whole genome shotgun (WGS) entry which is preliminary data.</text>
</comment>
<evidence type="ECO:0000256" key="7">
    <source>
        <dbReference type="ARBA" id="ARBA00023136"/>
    </source>
</evidence>
<feature type="transmembrane region" description="Helical" evidence="8">
    <location>
        <begin position="385"/>
        <end position="406"/>
    </location>
</feature>
<evidence type="ECO:0000256" key="2">
    <source>
        <dbReference type="ARBA" id="ARBA00005745"/>
    </source>
</evidence>
<dbReference type="PANTHER" id="PTHR30012">
    <property type="entry name" value="GENERAL SECRETION PATHWAY PROTEIN"/>
    <property type="match status" value="1"/>
</dbReference>
<sequence length="414" mass="44951">MSSFRYKAVDKAGKNTKGVIDADNAAQAAKLLRDRGMYPLNVDALGATSGGKGQKKGFQFSLDISGYFQRIPKTTVASTIRQLSTLLNAGLELDESLSTMIDQGGKSPIRSVLSQIRDRIREGSDLAAAFAEYPHVFSPTFITMIKAAESSGTLGIVMERLAEHAEQQLALTRKVQGTLAYPILMFIVGIAVVIFLLAFVIPKVTQIFVDLDRALPGPTQLLLNISAALRYNWMYILGGITVLMISFKQFIKTPRGKVMHHTHILRVPILGSLLQMLVVARVCRTLGMLLKNGVSLVKALDIVKNVAGNVVLEKNIKDMNQGVQEGKSLAEFMRQSPIFPTSAVQMVAAGEKSGQLSRMLLVVADDCDNQVNSKLQIITSLMEPVMILLLGGMVGFVVMAIILPIFEMSSLVGG</sequence>
<evidence type="ECO:0000256" key="3">
    <source>
        <dbReference type="ARBA" id="ARBA00022475"/>
    </source>
</evidence>
<dbReference type="GO" id="GO:0005886">
    <property type="term" value="C:plasma membrane"/>
    <property type="evidence" value="ECO:0007669"/>
    <property type="project" value="UniProtKB-SubCell"/>
</dbReference>
<reference evidence="10 11" key="1">
    <citation type="submission" date="2015-01" db="EMBL/GenBank/DDBJ databases">
        <title>Desulfovibrio sp. JC271 draft genome sequence.</title>
        <authorList>
            <person name="Shivani Y."/>
            <person name="Subhash Y."/>
            <person name="Sasikala C."/>
            <person name="Ramana C.V."/>
        </authorList>
    </citation>
    <scope>NUCLEOTIDE SEQUENCE [LARGE SCALE GENOMIC DNA]</scope>
    <source>
        <strain evidence="10 11">JC271</strain>
    </source>
</reference>
<keyword evidence="5 8" id="KW-0812">Transmembrane</keyword>
<evidence type="ECO:0000256" key="5">
    <source>
        <dbReference type="ARBA" id="ARBA00022692"/>
    </source>
</evidence>
<dbReference type="InterPro" id="IPR018076">
    <property type="entry name" value="T2SS_GspF_dom"/>
</dbReference>
<keyword evidence="7 8" id="KW-0472">Membrane</keyword>
<dbReference type="AlphaFoldDB" id="A0A1B7XB86"/>
<protein>
    <submittedName>
        <fullName evidence="10">Type II secretion protein F</fullName>
    </submittedName>
</protein>
<evidence type="ECO:0000256" key="8">
    <source>
        <dbReference type="SAM" id="Phobius"/>
    </source>
</evidence>
<dbReference type="PATRIC" id="fig|1560234.3.peg.1354"/>
<evidence type="ECO:0000256" key="6">
    <source>
        <dbReference type="ARBA" id="ARBA00022989"/>
    </source>
</evidence>
<dbReference type="Proteomes" id="UP000091979">
    <property type="component" value="Unassembled WGS sequence"/>
</dbReference>
<comment type="subcellular location">
    <subcellularLocation>
        <location evidence="1">Cell inner membrane</location>
        <topology evidence="1">Multi-pass membrane protein</topology>
    </subcellularLocation>
</comment>
<evidence type="ECO:0000259" key="9">
    <source>
        <dbReference type="Pfam" id="PF00482"/>
    </source>
</evidence>
<keyword evidence="6 8" id="KW-1133">Transmembrane helix</keyword>
<dbReference type="PRINTS" id="PR00812">
    <property type="entry name" value="BCTERIALGSPF"/>
</dbReference>
<feature type="domain" description="Type II secretion system protein GspF" evidence="9">
    <location>
        <begin position="80"/>
        <end position="202"/>
    </location>
</feature>
<dbReference type="OrthoDB" id="9805682at2"/>
<dbReference type="InterPro" id="IPR003004">
    <property type="entry name" value="GspF/PilC"/>
</dbReference>
<dbReference type="EMBL" id="JXMS01000020">
    <property type="protein sequence ID" value="OBQ46596.1"/>
    <property type="molecule type" value="Genomic_DNA"/>
</dbReference>
<dbReference type="GO" id="GO:0015628">
    <property type="term" value="P:protein secretion by the type II secretion system"/>
    <property type="evidence" value="ECO:0007669"/>
    <property type="project" value="TreeGrafter"/>
</dbReference>
<evidence type="ECO:0000256" key="4">
    <source>
        <dbReference type="ARBA" id="ARBA00022519"/>
    </source>
</evidence>
<proteinExistence type="inferred from homology"/>